<evidence type="ECO:0000259" key="11">
    <source>
        <dbReference type="Pfam" id="PF01095"/>
    </source>
</evidence>
<dbReference type="GO" id="GO:0005576">
    <property type="term" value="C:extracellular region"/>
    <property type="evidence" value="ECO:0007669"/>
    <property type="project" value="UniProtKB-SubCell"/>
</dbReference>
<evidence type="ECO:0000256" key="9">
    <source>
        <dbReference type="PROSITE-ProRule" id="PRU10040"/>
    </source>
</evidence>
<keyword evidence="4" id="KW-0964">Secreted</keyword>
<evidence type="ECO:0000313" key="12">
    <source>
        <dbReference type="EMBL" id="CAA2997373.1"/>
    </source>
</evidence>
<dbReference type="AlphaFoldDB" id="A0A8S0SWY8"/>
<sequence length="193" mass="21485">MFAKNKEILDTFSNRRLLQTDDDNQVLMSDIVIVNQTGTGNFTTINDAVAAAPTIITGNHSFVDGWTTFNSSTFVVVGKGFVAVNITFRNTAGAIKHQAVAVRNGADLSTFHSCSFEAYQEILYVHSLYRECDIYGTVDFIFGNAAAVLRTPTFFPVSQCLTNSMPLPHRAERIRTRTPAFQFKTARFNRQIT</sequence>
<evidence type="ECO:0000256" key="2">
    <source>
        <dbReference type="ARBA" id="ARBA00005184"/>
    </source>
</evidence>
<dbReference type="GO" id="GO:0030599">
    <property type="term" value="F:pectinesterase activity"/>
    <property type="evidence" value="ECO:0007669"/>
    <property type="project" value="UniProtKB-UniRule"/>
</dbReference>
<feature type="domain" description="Pectinesterase catalytic" evidence="11">
    <location>
        <begin position="54"/>
        <end position="154"/>
    </location>
</feature>
<keyword evidence="13" id="KW-1185">Reference proteome</keyword>
<dbReference type="GO" id="GO:0045490">
    <property type="term" value="P:pectin catabolic process"/>
    <property type="evidence" value="ECO:0007669"/>
    <property type="project" value="UniProtKB-UniRule"/>
</dbReference>
<dbReference type="OrthoDB" id="2019149at2759"/>
<dbReference type="PANTHER" id="PTHR31707">
    <property type="entry name" value="PECTINESTERASE"/>
    <property type="match status" value="1"/>
</dbReference>
<dbReference type="EMBL" id="CACTIH010005553">
    <property type="protein sequence ID" value="CAA2997373.1"/>
    <property type="molecule type" value="Genomic_DNA"/>
</dbReference>
<keyword evidence="7" id="KW-0961">Cell wall biogenesis/degradation</keyword>
<dbReference type="Proteomes" id="UP000594638">
    <property type="component" value="Unassembled WGS sequence"/>
</dbReference>
<dbReference type="InterPro" id="IPR011050">
    <property type="entry name" value="Pectin_lyase_fold/virulence"/>
</dbReference>
<keyword evidence="5 10" id="KW-0378">Hydrolase</keyword>
<comment type="pathway">
    <text evidence="2 10">Glycan metabolism; pectin degradation; 2-dehydro-3-deoxy-D-gluconate from pectin: step 1/5.</text>
</comment>
<evidence type="ECO:0000256" key="5">
    <source>
        <dbReference type="ARBA" id="ARBA00022801"/>
    </source>
</evidence>
<proteinExistence type="predicted"/>
<keyword evidence="6 10" id="KW-0063">Aspartyl esterase</keyword>
<evidence type="ECO:0000256" key="4">
    <source>
        <dbReference type="ARBA" id="ARBA00022525"/>
    </source>
</evidence>
<evidence type="ECO:0000256" key="7">
    <source>
        <dbReference type="ARBA" id="ARBA00023316"/>
    </source>
</evidence>
<reference evidence="12 13" key="1">
    <citation type="submission" date="2019-12" db="EMBL/GenBank/DDBJ databases">
        <authorList>
            <person name="Alioto T."/>
            <person name="Alioto T."/>
            <person name="Gomez Garrido J."/>
        </authorList>
    </citation>
    <scope>NUCLEOTIDE SEQUENCE [LARGE SCALE GENOMIC DNA]</scope>
</reference>
<protein>
    <recommendedName>
        <fullName evidence="3 10">Pectinesterase</fullName>
        <ecNumber evidence="3 10">3.1.1.11</ecNumber>
    </recommendedName>
</protein>
<comment type="caution">
    <text evidence="12">The sequence shown here is derived from an EMBL/GenBank/DDBJ whole genome shotgun (WGS) entry which is preliminary data.</text>
</comment>
<accession>A0A8S0SWY8</accession>
<evidence type="ECO:0000256" key="8">
    <source>
        <dbReference type="ARBA" id="ARBA00047928"/>
    </source>
</evidence>
<dbReference type="Gramene" id="OE9A102895T1">
    <property type="protein sequence ID" value="OE9A102895C1"/>
    <property type="gene ID" value="OE9A102895"/>
</dbReference>
<evidence type="ECO:0000256" key="3">
    <source>
        <dbReference type="ARBA" id="ARBA00013229"/>
    </source>
</evidence>
<comment type="catalytic activity">
    <reaction evidence="8 10">
        <text>[(1-&gt;4)-alpha-D-galacturonosyl methyl ester](n) + n H2O = [(1-&gt;4)-alpha-D-galacturonosyl](n) + n methanol + n H(+)</text>
        <dbReference type="Rhea" id="RHEA:22380"/>
        <dbReference type="Rhea" id="RHEA-COMP:14570"/>
        <dbReference type="Rhea" id="RHEA-COMP:14573"/>
        <dbReference type="ChEBI" id="CHEBI:15377"/>
        <dbReference type="ChEBI" id="CHEBI:15378"/>
        <dbReference type="ChEBI" id="CHEBI:17790"/>
        <dbReference type="ChEBI" id="CHEBI:140522"/>
        <dbReference type="ChEBI" id="CHEBI:140523"/>
        <dbReference type="EC" id="3.1.1.11"/>
    </reaction>
</comment>
<evidence type="ECO:0000256" key="6">
    <source>
        <dbReference type="ARBA" id="ARBA00023085"/>
    </source>
</evidence>
<dbReference type="InterPro" id="IPR033131">
    <property type="entry name" value="Pectinesterase_Asp_AS"/>
</dbReference>
<dbReference type="Gene3D" id="2.160.20.10">
    <property type="entry name" value="Single-stranded right-handed beta-helix, Pectin lyase-like"/>
    <property type="match status" value="1"/>
</dbReference>
<dbReference type="InterPro" id="IPR012334">
    <property type="entry name" value="Pectin_lyas_fold"/>
</dbReference>
<dbReference type="SUPFAM" id="SSF51126">
    <property type="entry name" value="Pectin lyase-like"/>
    <property type="match status" value="1"/>
</dbReference>
<evidence type="ECO:0000256" key="1">
    <source>
        <dbReference type="ARBA" id="ARBA00004613"/>
    </source>
</evidence>
<dbReference type="Pfam" id="PF01095">
    <property type="entry name" value="Pectinesterase"/>
    <property type="match status" value="1"/>
</dbReference>
<feature type="active site" evidence="9">
    <location>
        <position position="139"/>
    </location>
</feature>
<name>A0A8S0SWY8_OLEEU</name>
<evidence type="ECO:0000256" key="10">
    <source>
        <dbReference type="RuleBase" id="RU000589"/>
    </source>
</evidence>
<comment type="subcellular location">
    <subcellularLocation>
        <location evidence="1">Secreted</location>
    </subcellularLocation>
</comment>
<organism evidence="12 13">
    <name type="scientific">Olea europaea subsp. europaea</name>
    <dbReference type="NCBI Taxonomy" id="158383"/>
    <lineage>
        <taxon>Eukaryota</taxon>
        <taxon>Viridiplantae</taxon>
        <taxon>Streptophyta</taxon>
        <taxon>Embryophyta</taxon>
        <taxon>Tracheophyta</taxon>
        <taxon>Spermatophyta</taxon>
        <taxon>Magnoliopsida</taxon>
        <taxon>eudicotyledons</taxon>
        <taxon>Gunneridae</taxon>
        <taxon>Pentapetalae</taxon>
        <taxon>asterids</taxon>
        <taxon>lamiids</taxon>
        <taxon>Lamiales</taxon>
        <taxon>Oleaceae</taxon>
        <taxon>Oleeae</taxon>
        <taxon>Olea</taxon>
    </lineage>
</organism>
<gene>
    <name evidence="12" type="ORF">OLEA9_A102895</name>
</gene>
<dbReference type="EC" id="3.1.1.11" evidence="3 10"/>
<dbReference type="PROSITE" id="PS00503">
    <property type="entry name" value="PECTINESTERASE_2"/>
    <property type="match status" value="1"/>
</dbReference>
<evidence type="ECO:0000313" key="13">
    <source>
        <dbReference type="Proteomes" id="UP000594638"/>
    </source>
</evidence>
<dbReference type="InterPro" id="IPR000070">
    <property type="entry name" value="Pectinesterase_cat"/>
</dbReference>
<dbReference type="GO" id="GO:0042545">
    <property type="term" value="P:cell wall modification"/>
    <property type="evidence" value="ECO:0007669"/>
    <property type="project" value="UniProtKB-UniRule"/>
</dbReference>